<feature type="signal peptide" evidence="1">
    <location>
        <begin position="1"/>
        <end position="25"/>
    </location>
</feature>
<accession>A0A538TWF4</accession>
<dbReference type="EMBL" id="VBOY01000021">
    <property type="protein sequence ID" value="TMQ67949.1"/>
    <property type="molecule type" value="Genomic_DNA"/>
</dbReference>
<dbReference type="Proteomes" id="UP000316609">
    <property type="component" value="Unassembled WGS sequence"/>
</dbReference>
<dbReference type="AlphaFoldDB" id="A0A538TWF4"/>
<comment type="caution">
    <text evidence="2">The sequence shown here is derived from an EMBL/GenBank/DDBJ whole genome shotgun (WGS) entry which is preliminary data.</text>
</comment>
<evidence type="ECO:0000313" key="2">
    <source>
        <dbReference type="EMBL" id="TMQ67949.1"/>
    </source>
</evidence>
<proteinExistence type="predicted"/>
<name>A0A538TWF4_UNCEI</name>
<gene>
    <name evidence="2" type="ORF">E6K78_02950</name>
</gene>
<organism evidence="2 3">
    <name type="scientific">Eiseniibacteriota bacterium</name>
    <dbReference type="NCBI Taxonomy" id="2212470"/>
    <lineage>
        <taxon>Bacteria</taxon>
        <taxon>Candidatus Eiseniibacteriota</taxon>
    </lineage>
</organism>
<evidence type="ECO:0000256" key="1">
    <source>
        <dbReference type="SAM" id="SignalP"/>
    </source>
</evidence>
<keyword evidence="1" id="KW-0732">Signal</keyword>
<sequence>MTRRFVPSLLPVILLLFGCAGPTQLAKKSEKRMDQGDHWKAWALATRALDKAPANQEARAAATRAANSISQDWQRRIHALAGLDSSQAVDQVLEFAAFRSNAVRYVTVTTEPSWNLEETALREAAARRNYRTAVADLASNRPKRAYLHFMDADHYAPGYRDAAARADRVLPEARTTVAFVPLYASSGPRDLGRQVAASWRGDVVEHMTPPGCIFTEVLPVEEVERNLKASELGRTSRDEALRLGRRARADRVVWGTIGEVESRTTFSIFSDPVWRRVREKDATGNTTTHWVAVPIEVISRVRHVDVSLEYEVIATRTGATLARRHDPCSMSARVMWTAYTPIDDASSYALVTDELRQGDPERAKQVETRWKATVGEGTTLAQVFQAKRGSSRAQDPREVLGRFIAGAAFVMLEDLPSKEDIAFAALARNWRPVHRDLLAMDATDDVDLGVAAEVEHR</sequence>
<evidence type="ECO:0000313" key="3">
    <source>
        <dbReference type="Proteomes" id="UP000316609"/>
    </source>
</evidence>
<protein>
    <submittedName>
        <fullName evidence="2">Uncharacterized protein</fullName>
    </submittedName>
</protein>
<feature type="chain" id="PRO_5021698709" evidence="1">
    <location>
        <begin position="26"/>
        <end position="457"/>
    </location>
</feature>
<reference evidence="2 3" key="1">
    <citation type="journal article" date="2019" name="Nat. Microbiol.">
        <title>Mediterranean grassland soil C-N compound turnover is dependent on rainfall and depth, and is mediated by genomically divergent microorganisms.</title>
        <authorList>
            <person name="Diamond S."/>
            <person name="Andeer P.F."/>
            <person name="Li Z."/>
            <person name="Crits-Christoph A."/>
            <person name="Burstein D."/>
            <person name="Anantharaman K."/>
            <person name="Lane K.R."/>
            <person name="Thomas B.C."/>
            <person name="Pan C."/>
            <person name="Northen T.R."/>
            <person name="Banfield J.F."/>
        </authorList>
    </citation>
    <scope>NUCLEOTIDE SEQUENCE [LARGE SCALE GENOMIC DNA]</scope>
    <source>
        <strain evidence="2">WS_8</strain>
    </source>
</reference>
<dbReference type="PROSITE" id="PS51257">
    <property type="entry name" value="PROKAR_LIPOPROTEIN"/>
    <property type="match status" value="1"/>
</dbReference>